<dbReference type="PANTHER" id="PTHR12826:SF15">
    <property type="entry name" value="RIBONUCLEASE Y"/>
    <property type="match status" value="1"/>
</dbReference>
<dbReference type="GO" id="GO:0004519">
    <property type="term" value="F:endonuclease activity"/>
    <property type="evidence" value="ECO:0007669"/>
    <property type="project" value="UniProtKB-KW"/>
</dbReference>
<dbReference type="PROSITE" id="PS51831">
    <property type="entry name" value="HD"/>
    <property type="match status" value="1"/>
</dbReference>
<dbReference type="InterPro" id="IPR006675">
    <property type="entry name" value="HDIG_dom"/>
</dbReference>
<dbReference type="InterPro" id="IPR006674">
    <property type="entry name" value="HD_domain"/>
</dbReference>
<dbReference type="GO" id="GO:0016787">
    <property type="term" value="F:hydrolase activity"/>
    <property type="evidence" value="ECO:0007669"/>
    <property type="project" value="UniProtKB-KW"/>
</dbReference>
<dbReference type="InterPro" id="IPR003607">
    <property type="entry name" value="HD/PDEase_dom"/>
</dbReference>
<proteinExistence type="inferred from homology"/>
<evidence type="ECO:0000256" key="2">
    <source>
        <dbReference type="ARBA" id="ARBA00022759"/>
    </source>
</evidence>
<dbReference type="CDD" id="cd00077">
    <property type="entry name" value="HDc"/>
    <property type="match status" value="1"/>
</dbReference>
<dbReference type="InterPro" id="IPR017705">
    <property type="entry name" value="Ribonuclease_Y"/>
</dbReference>
<dbReference type="GO" id="GO:0016020">
    <property type="term" value="C:membrane"/>
    <property type="evidence" value="ECO:0007669"/>
    <property type="project" value="InterPro"/>
</dbReference>
<evidence type="ECO:0000259" key="5">
    <source>
        <dbReference type="PROSITE" id="PS51831"/>
    </source>
</evidence>
<dbReference type="SUPFAM" id="SSF109604">
    <property type="entry name" value="HD-domain/PDEase-like"/>
    <property type="match status" value="1"/>
</dbReference>
<dbReference type="PROSITE" id="PS50084">
    <property type="entry name" value="KH_TYPE_1"/>
    <property type="match status" value="1"/>
</dbReference>
<dbReference type="SMART" id="SM00322">
    <property type="entry name" value="KH"/>
    <property type="match status" value="1"/>
</dbReference>
<dbReference type="Gene3D" id="1.10.3210.10">
    <property type="entry name" value="Hypothetical protein af1432"/>
    <property type="match status" value="1"/>
</dbReference>
<protein>
    <submittedName>
        <fullName evidence="6">Ribonuclease Y</fullName>
        <ecNumber evidence="6">3.1.-.-</ecNumber>
    </submittedName>
</protein>
<dbReference type="GO" id="GO:0003723">
    <property type="term" value="F:RNA binding"/>
    <property type="evidence" value="ECO:0007669"/>
    <property type="project" value="UniProtKB-KW"/>
</dbReference>
<dbReference type="Pfam" id="PF00013">
    <property type="entry name" value="KH_1"/>
    <property type="match status" value="1"/>
</dbReference>
<dbReference type="InterPro" id="IPR004087">
    <property type="entry name" value="KH_dom"/>
</dbReference>
<evidence type="ECO:0000313" key="6">
    <source>
        <dbReference type="EMBL" id="MPM86156.1"/>
    </source>
</evidence>
<dbReference type="NCBIfam" id="TIGR00277">
    <property type="entry name" value="HDIG"/>
    <property type="match status" value="1"/>
</dbReference>
<dbReference type="FunFam" id="1.10.3210.10:FF:000003">
    <property type="entry name" value="Ribonuclease Y"/>
    <property type="match status" value="1"/>
</dbReference>
<dbReference type="SUPFAM" id="SSF54791">
    <property type="entry name" value="Eukaryotic type KH-domain (KH-domain type I)"/>
    <property type="match status" value="1"/>
</dbReference>
<feature type="domain" description="HD" evidence="5">
    <location>
        <begin position="124"/>
        <end position="217"/>
    </location>
</feature>
<name>A0A645D9R7_9ZZZZ</name>
<gene>
    <name evidence="6" type="primary">rny_47</name>
    <name evidence="6" type="ORF">SDC9_133239</name>
</gene>
<dbReference type="InterPro" id="IPR036612">
    <property type="entry name" value="KH_dom_type_1_sf"/>
</dbReference>
<dbReference type="EC" id="3.1.-.-" evidence="6"/>
<dbReference type="InterPro" id="IPR004088">
    <property type="entry name" value="KH_dom_type_1"/>
</dbReference>
<dbReference type="HAMAP" id="MF_00335">
    <property type="entry name" value="RNase_Y"/>
    <property type="match status" value="1"/>
</dbReference>
<keyword evidence="2" id="KW-0255">Endonuclease</keyword>
<sequence length="308" mass="34428">MVVLPNDDMKGRIIGREGRNIRTIETLTGVDLIIDDTPEAITLSSFDPMRREIAKLSIEKLISDGRIHPARIEEAVDKSRKEVEAIIKQAGEQAVLSAGIHSMNSEMIKLLGKLKYRTSYGQNVLTHSLEVSYIAGMLADELGVDSMLARRAGLLHDIGKALNHEVEGSHTQLGVEIAKKYRENKDVIHAIEAHHNDVEPQTIIAVLVQAADAISAARPGARREDLESYIKRLEKLEEIANSYEGVEKSFAIQAGRELRLMVKPEVVNDENMVFIARDIVKKIENELEYPGQIKVHVIRESRAIEYAK</sequence>
<evidence type="ECO:0000256" key="4">
    <source>
        <dbReference type="ARBA" id="ARBA00022884"/>
    </source>
</evidence>
<accession>A0A645D9R7</accession>
<dbReference type="AlphaFoldDB" id="A0A645D9R7"/>
<dbReference type="NCBIfam" id="TIGR03319">
    <property type="entry name" value="RNase_Y"/>
    <property type="match status" value="1"/>
</dbReference>
<dbReference type="EMBL" id="VSSQ01034269">
    <property type="protein sequence ID" value="MPM86156.1"/>
    <property type="molecule type" value="Genomic_DNA"/>
</dbReference>
<dbReference type="Gene3D" id="3.30.1370.10">
    <property type="entry name" value="K Homology domain, type 1"/>
    <property type="match status" value="1"/>
</dbReference>
<dbReference type="Pfam" id="PF01966">
    <property type="entry name" value="HD"/>
    <property type="match status" value="1"/>
</dbReference>
<dbReference type="PANTHER" id="PTHR12826">
    <property type="entry name" value="RIBONUCLEASE Y"/>
    <property type="match status" value="1"/>
</dbReference>
<keyword evidence="4" id="KW-0694">RNA-binding</keyword>
<organism evidence="6">
    <name type="scientific">bioreactor metagenome</name>
    <dbReference type="NCBI Taxonomy" id="1076179"/>
    <lineage>
        <taxon>unclassified sequences</taxon>
        <taxon>metagenomes</taxon>
        <taxon>ecological metagenomes</taxon>
    </lineage>
</organism>
<keyword evidence="1" id="KW-0540">Nuclease</keyword>
<comment type="caution">
    <text evidence="6">The sequence shown here is derived from an EMBL/GenBank/DDBJ whole genome shotgun (WGS) entry which is preliminary data.</text>
</comment>
<evidence type="ECO:0000256" key="1">
    <source>
        <dbReference type="ARBA" id="ARBA00022722"/>
    </source>
</evidence>
<dbReference type="CDD" id="cd22431">
    <property type="entry name" value="KH-I_RNaseY"/>
    <property type="match status" value="1"/>
</dbReference>
<evidence type="ECO:0000256" key="3">
    <source>
        <dbReference type="ARBA" id="ARBA00022801"/>
    </source>
</evidence>
<reference evidence="6" key="1">
    <citation type="submission" date="2019-08" db="EMBL/GenBank/DDBJ databases">
        <authorList>
            <person name="Kucharzyk K."/>
            <person name="Murdoch R.W."/>
            <person name="Higgins S."/>
            <person name="Loffler F."/>
        </authorList>
    </citation>
    <scope>NUCLEOTIDE SEQUENCE</scope>
</reference>
<keyword evidence="3 6" id="KW-0378">Hydrolase</keyword>
<dbReference type="GO" id="GO:0006402">
    <property type="term" value="P:mRNA catabolic process"/>
    <property type="evidence" value="ECO:0007669"/>
    <property type="project" value="InterPro"/>
</dbReference>
<dbReference type="SMART" id="SM00471">
    <property type="entry name" value="HDc"/>
    <property type="match status" value="1"/>
</dbReference>